<dbReference type="Proteomes" id="UP000305939">
    <property type="component" value="Unassembled WGS sequence"/>
</dbReference>
<accession>A0A4S3LXU0</accession>
<evidence type="ECO:0000256" key="2">
    <source>
        <dbReference type="RuleBase" id="RU003476"/>
    </source>
</evidence>
<proteinExistence type="inferred from homology"/>
<dbReference type="Gene3D" id="3.90.79.10">
    <property type="entry name" value="Nucleoside Triphosphate Pyrophosphohydrolase"/>
    <property type="match status" value="1"/>
</dbReference>
<dbReference type="Pfam" id="PF00293">
    <property type="entry name" value="NUDIX"/>
    <property type="match status" value="1"/>
</dbReference>
<dbReference type="InterPro" id="IPR020084">
    <property type="entry name" value="NUDIX_hydrolase_CS"/>
</dbReference>
<dbReference type="PRINTS" id="PR00502">
    <property type="entry name" value="NUDIXFAMILY"/>
</dbReference>
<dbReference type="InterPro" id="IPR000086">
    <property type="entry name" value="NUDIX_hydrolase_dom"/>
</dbReference>
<comment type="caution">
    <text evidence="4">The sequence shown here is derived from an EMBL/GenBank/DDBJ whole genome shotgun (WGS) entry which is preliminary data.</text>
</comment>
<dbReference type="SUPFAM" id="SSF55811">
    <property type="entry name" value="Nudix"/>
    <property type="match status" value="1"/>
</dbReference>
<dbReference type="InterPro" id="IPR020476">
    <property type="entry name" value="Nudix_hydrolase"/>
</dbReference>
<feature type="domain" description="Nudix hydrolase" evidence="3">
    <location>
        <begin position="67"/>
        <end position="195"/>
    </location>
</feature>
<dbReference type="RefSeq" id="WP_136336451.1">
    <property type="nucleotide sequence ID" value="NZ_QXMP01000006.1"/>
</dbReference>
<keyword evidence="5" id="KW-1185">Reference proteome</keyword>
<dbReference type="PANTHER" id="PTHR43736:SF1">
    <property type="entry name" value="DIHYDRONEOPTERIN TRIPHOSPHATE DIPHOSPHATASE"/>
    <property type="match status" value="1"/>
</dbReference>
<dbReference type="EMBL" id="SSMC01000003">
    <property type="protein sequence ID" value="THD66379.1"/>
    <property type="molecule type" value="Genomic_DNA"/>
</dbReference>
<dbReference type="AlphaFoldDB" id="A0A4S3LXU0"/>
<name>A0A4S3LXU0_9FLAO</name>
<dbReference type="PROSITE" id="PS00893">
    <property type="entry name" value="NUDIX_BOX"/>
    <property type="match status" value="1"/>
</dbReference>
<dbReference type="PANTHER" id="PTHR43736">
    <property type="entry name" value="ADP-RIBOSE PYROPHOSPHATASE"/>
    <property type="match status" value="1"/>
</dbReference>
<evidence type="ECO:0000313" key="5">
    <source>
        <dbReference type="Proteomes" id="UP000305939"/>
    </source>
</evidence>
<keyword evidence="1 2" id="KW-0378">Hydrolase</keyword>
<gene>
    <name evidence="4" type="ORF">E7Z59_11230</name>
</gene>
<evidence type="ECO:0000259" key="3">
    <source>
        <dbReference type="PROSITE" id="PS51462"/>
    </source>
</evidence>
<dbReference type="InterPro" id="IPR015797">
    <property type="entry name" value="NUDIX_hydrolase-like_dom_sf"/>
</dbReference>
<dbReference type="CDD" id="cd03673">
    <property type="entry name" value="NUDIX_Ap6A_hydrolase"/>
    <property type="match status" value="1"/>
</dbReference>
<dbReference type="PROSITE" id="PS51462">
    <property type="entry name" value="NUDIX"/>
    <property type="match status" value="1"/>
</dbReference>
<comment type="similarity">
    <text evidence="2">Belongs to the Nudix hydrolase family.</text>
</comment>
<dbReference type="OrthoDB" id="9816289at2"/>
<protein>
    <submittedName>
        <fullName evidence="4">NUDIX domain-containing protein</fullName>
    </submittedName>
</protein>
<evidence type="ECO:0000256" key="1">
    <source>
        <dbReference type="ARBA" id="ARBA00022801"/>
    </source>
</evidence>
<evidence type="ECO:0000313" key="4">
    <source>
        <dbReference type="EMBL" id="THD66379.1"/>
    </source>
</evidence>
<reference evidence="4 5" key="1">
    <citation type="submission" date="2019-04" db="EMBL/GenBank/DDBJ databases">
        <title>Draft genome sequence of Robertkochia marina CC-AMO-30D.</title>
        <authorList>
            <person name="Hameed A."/>
            <person name="Lin S.-Y."/>
            <person name="Shahina M."/>
            <person name="Lai W.-A."/>
            <person name="Young C.-C."/>
        </authorList>
    </citation>
    <scope>NUCLEOTIDE SEQUENCE [LARGE SCALE GENOMIC DNA]</scope>
    <source>
        <strain evidence="4 5">CC-AMO-30D</strain>
    </source>
</reference>
<organism evidence="4 5">
    <name type="scientific">Robertkochia marina</name>
    <dbReference type="NCBI Taxonomy" id="1227945"/>
    <lineage>
        <taxon>Bacteria</taxon>
        <taxon>Pseudomonadati</taxon>
        <taxon>Bacteroidota</taxon>
        <taxon>Flavobacteriia</taxon>
        <taxon>Flavobacteriales</taxon>
        <taxon>Flavobacteriaceae</taxon>
        <taxon>Robertkochia</taxon>
    </lineage>
</organism>
<dbReference type="GO" id="GO:0016787">
    <property type="term" value="F:hydrolase activity"/>
    <property type="evidence" value="ECO:0007669"/>
    <property type="project" value="UniProtKB-KW"/>
</dbReference>
<sequence>MYEVFVNARRIFLTSELTKETDFKLFLMDTFDIEEVVEQLEKGKIKEARIYHPDPEALLKNFIKKVPLVVAAGGRAVNADGDTLFIFRNKKWDLPKGKVDKGETIPDAAIREVEEETGVKKLKIDHFLHKTYHIFKRNGVYKLKETHWYQMRTKYTGKLKPQCNEGIEVATWLSDKEIPKALENSYANIQGFFKEEMTTV</sequence>